<sequence length="72" mass="8071">MDGRSLDEDSAKAIDMMNEKMRNIERSTLSWECDVYSQVLGNEKVPNTNCGLEHVSQTSRTPSDAENTLPSH</sequence>
<reference evidence="2 3" key="1">
    <citation type="journal article" date="2021" name="BMC Genomics">
        <title>Datura genome reveals duplications of psychoactive alkaloid biosynthetic genes and high mutation rate following tissue culture.</title>
        <authorList>
            <person name="Rajewski A."/>
            <person name="Carter-House D."/>
            <person name="Stajich J."/>
            <person name="Litt A."/>
        </authorList>
    </citation>
    <scope>NUCLEOTIDE SEQUENCE [LARGE SCALE GENOMIC DNA]</scope>
    <source>
        <strain evidence="2">AR-01</strain>
    </source>
</reference>
<protein>
    <submittedName>
        <fullName evidence="2">Uncharacterized protein</fullName>
    </submittedName>
</protein>
<accession>A0ABS8Y739</accession>
<evidence type="ECO:0000313" key="3">
    <source>
        <dbReference type="Proteomes" id="UP000823775"/>
    </source>
</evidence>
<name>A0ABS8Y739_DATST</name>
<evidence type="ECO:0000313" key="2">
    <source>
        <dbReference type="EMBL" id="MCE5166440.1"/>
    </source>
</evidence>
<proteinExistence type="predicted"/>
<keyword evidence="3" id="KW-1185">Reference proteome</keyword>
<dbReference type="EMBL" id="JACEIK010023703">
    <property type="protein sequence ID" value="MCE5166440.1"/>
    <property type="molecule type" value="Genomic_DNA"/>
</dbReference>
<organism evidence="2 3">
    <name type="scientific">Datura stramonium</name>
    <name type="common">Jimsonweed</name>
    <name type="synonym">Common thornapple</name>
    <dbReference type="NCBI Taxonomy" id="4076"/>
    <lineage>
        <taxon>Eukaryota</taxon>
        <taxon>Viridiplantae</taxon>
        <taxon>Streptophyta</taxon>
        <taxon>Embryophyta</taxon>
        <taxon>Tracheophyta</taxon>
        <taxon>Spermatophyta</taxon>
        <taxon>Magnoliopsida</taxon>
        <taxon>eudicotyledons</taxon>
        <taxon>Gunneridae</taxon>
        <taxon>Pentapetalae</taxon>
        <taxon>asterids</taxon>
        <taxon>lamiids</taxon>
        <taxon>Solanales</taxon>
        <taxon>Solanaceae</taxon>
        <taxon>Solanoideae</taxon>
        <taxon>Datureae</taxon>
        <taxon>Datura</taxon>
    </lineage>
</organism>
<evidence type="ECO:0000256" key="1">
    <source>
        <dbReference type="SAM" id="MobiDB-lite"/>
    </source>
</evidence>
<dbReference type="Proteomes" id="UP000823775">
    <property type="component" value="Unassembled WGS sequence"/>
</dbReference>
<gene>
    <name evidence="2" type="ORF">HAX54_019520</name>
</gene>
<feature type="region of interest" description="Disordered" evidence="1">
    <location>
        <begin position="46"/>
        <end position="72"/>
    </location>
</feature>
<comment type="caution">
    <text evidence="2">The sequence shown here is derived from an EMBL/GenBank/DDBJ whole genome shotgun (WGS) entry which is preliminary data.</text>
</comment>
<feature type="non-terminal residue" evidence="2">
    <location>
        <position position="72"/>
    </location>
</feature>